<protein>
    <submittedName>
        <fullName evidence="1">Uncharacterized protein</fullName>
    </submittedName>
</protein>
<sequence length="123" mass="13561">MIYEIEWNKIRKKSSLAVVSCWGKVRWAWLLGPLWALMQGTESRNAQGQMERRVETVDYQSSVGQLQEQRPVQVVHHLHSPEADSRTSGGILAGAAAAVATTLEAAKEAISGDNTNTTNSKNR</sequence>
<dbReference type="Proteomes" id="UP000325577">
    <property type="component" value="Linkage Group LG2"/>
</dbReference>
<gene>
    <name evidence="1" type="ORF">F0562_006626</name>
</gene>
<organism evidence="1 2">
    <name type="scientific">Nyssa sinensis</name>
    <dbReference type="NCBI Taxonomy" id="561372"/>
    <lineage>
        <taxon>Eukaryota</taxon>
        <taxon>Viridiplantae</taxon>
        <taxon>Streptophyta</taxon>
        <taxon>Embryophyta</taxon>
        <taxon>Tracheophyta</taxon>
        <taxon>Spermatophyta</taxon>
        <taxon>Magnoliopsida</taxon>
        <taxon>eudicotyledons</taxon>
        <taxon>Gunneridae</taxon>
        <taxon>Pentapetalae</taxon>
        <taxon>asterids</taxon>
        <taxon>Cornales</taxon>
        <taxon>Nyssaceae</taxon>
        <taxon>Nyssa</taxon>
    </lineage>
</organism>
<keyword evidence="2" id="KW-1185">Reference proteome</keyword>
<accession>A0A5J5AQM5</accession>
<evidence type="ECO:0000313" key="1">
    <source>
        <dbReference type="EMBL" id="KAA8531657.1"/>
    </source>
</evidence>
<dbReference type="AlphaFoldDB" id="A0A5J5AQM5"/>
<dbReference type="EMBL" id="CM018043">
    <property type="protein sequence ID" value="KAA8531657.1"/>
    <property type="molecule type" value="Genomic_DNA"/>
</dbReference>
<reference evidence="1 2" key="1">
    <citation type="submission" date="2019-09" db="EMBL/GenBank/DDBJ databases">
        <title>A chromosome-level genome assembly of the Chinese tupelo Nyssa sinensis.</title>
        <authorList>
            <person name="Yang X."/>
            <person name="Kang M."/>
            <person name="Yang Y."/>
            <person name="Xiong H."/>
            <person name="Wang M."/>
            <person name="Zhang Z."/>
            <person name="Wang Z."/>
            <person name="Wu H."/>
            <person name="Ma T."/>
            <person name="Liu J."/>
            <person name="Xi Z."/>
        </authorList>
    </citation>
    <scope>NUCLEOTIDE SEQUENCE [LARGE SCALE GENOMIC DNA]</scope>
    <source>
        <strain evidence="1">J267</strain>
        <tissue evidence="1">Leaf</tissue>
    </source>
</reference>
<proteinExistence type="predicted"/>
<dbReference type="OrthoDB" id="1728115at2759"/>
<evidence type="ECO:0000313" key="2">
    <source>
        <dbReference type="Proteomes" id="UP000325577"/>
    </source>
</evidence>
<name>A0A5J5AQM5_9ASTE</name>